<comment type="similarity">
    <text evidence="1">Belongs to the SIP oxidoreductase family.</text>
</comment>
<dbReference type="Pfam" id="PF04954">
    <property type="entry name" value="SIP"/>
    <property type="match status" value="1"/>
</dbReference>
<dbReference type="Gene3D" id="2.40.30.10">
    <property type="entry name" value="Translation factors"/>
    <property type="match status" value="1"/>
</dbReference>
<evidence type="ECO:0000313" key="3">
    <source>
        <dbReference type="EMBL" id="MEI4550839.1"/>
    </source>
</evidence>
<dbReference type="PANTHER" id="PTHR30157">
    <property type="entry name" value="FERRIC REDUCTASE, NADPH-DEPENDENT"/>
    <property type="match status" value="1"/>
</dbReference>
<dbReference type="PANTHER" id="PTHR30157:SF0">
    <property type="entry name" value="NADPH-DEPENDENT FERRIC-CHELATE REDUCTASE"/>
    <property type="match status" value="1"/>
</dbReference>
<dbReference type="InterPro" id="IPR039261">
    <property type="entry name" value="FNR_nucleotide-bd"/>
</dbReference>
<dbReference type="InterPro" id="IPR013113">
    <property type="entry name" value="SIP_FAD-bd"/>
</dbReference>
<feature type="domain" description="FAD-binding FR-type" evidence="2">
    <location>
        <begin position="17"/>
        <end position="121"/>
    </location>
</feature>
<accession>A0ABU8EV42</accession>
<dbReference type="Pfam" id="PF08021">
    <property type="entry name" value="FAD_binding_9"/>
    <property type="match status" value="2"/>
</dbReference>
<dbReference type="InterPro" id="IPR007037">
    <property type="entry name" value="SIP_rossman_dom"/>
</dbReference>
<keyword evidence="4" id="KW-1185">Reference proteome</keyword>
<organism evidence="3 4">
    <name type="scientific">Pseudoalteromonas spongiae</name>
    <dbReference type="NCBI Taxonomy" id="298657"/>
    <lineage>
        <taxon>Bacteria</taxon>
        <taxon>Pseudomonadati</taxon>
        <taxon>Pseudomonadota</taxon>
        <taxon>Gammaproteobacteria</taxon>
        <taxon>Alteromonadales</taxon>
        <taxon>Pseudoalteromonadaceae</taxon>
        <taxon>Pseudoalteromonas</taxon>
    </lineage>
</organism>
<evidence type="ECO:0000259" key="2">
    <source>
        <dbReference type="PROSITE" id="PS51384"/>
    </source>
</evidence>
<protein>
    <submittedName>
        <fullName evidence="3">Siderophore-interacting protein</fullName>
    </submittedName>
</protein>
<dbReference type="InterPro" id="IPR017938">
    <property type="entry name" value="Riboflavin_synthase-like_b-brl"/>
</dbReference>
<comment type="caution">
    <text evidence="3">The sequence shown here is derived from an EMBL/GenBank/DDBJ whole genome shotgun (WGS) entry which is preliminary data.</text>
</comment>
<dbReference type="EMBL" id="JBAWKS010000001">
    <property type="protein sequence ID" value="MEI4550839.1"/>
    <property type="molecule type" value="Genomic_DNA"/>
</dbReference>
<dbReference type="InterPro" id="IPR039374">
    <property type="entry name" value="SIP_fam"/>
</dbReference>
<dbReference type="RefSeq" id="WP_336435890.1">
    <property type="nucleotide sequence ID" value="NZ_JBAWKS010000001.1"/>
</dbReference>
<dbReference type="SUPFAM" id="SSF63380">
    <property type="entry name" value="Riboflavin synthase domain-like"/>
    <property type="match status" value="1"/>
</dbReference>
<dbReference type="CDD" id="cd06193">
    <property type="entry name" value="siderophore_interacting"/>
    <property type="match status" value="1"/>
</dbReference>
<dbReference type="InterPro" id="IPR017927">
    <property type="entry name" value="FAD-bd_FR_type"/>
</dbReference>
<name>A0ABU8EV42_9GAMM</name>
<evidence type="ECO:0000313" key="4">
    <source>
        <dbReference type="Proteomes" id="UP001382455"/>
    </source>
</evidence>
<evidence type="ECO:0000256" key="1">
    <source>
        <dbReference type="ARBA" id="ARBA00035644"/>
    </source>
</evidence>
<dbReference type="Gene3D" id="3.40.50.80">
    <property type="entry name" value="Nucleotide-binding domain of ferredoxin-NADP reductase (FNR) module"/>
    <property type="match status" value="1"/>
</dbReference>
<gene>
    <name evidence="3" type="ORF">WAE96_14305</name>
</gene>
<dbReference type="Proteomes" id="UP001382455">
    <property type="component" value="Unassembled WGS sequence"/>
</dbReference>
<reference evidence="3 4" key="1">
    <citation type="submission" date="2023-12" db="EMBL/GenBank/DDBJ databases">
        <title>Friends and Foes: Symbiotic and Algicidal bacterial influence on Karenia brevis blooms.</title>
        <authorList>
            <person name="Fei C."/>
            <person name="Mohamed A.R."/>
            <person name="Booker A."/>
            <person name="Arshad M."/>
            <person name="Klass S."/>
            <person name="Ahn S."/>
            <person name="Gilbert P.M."/>
            <person name="Heil C.A."/>
            <person name="Martinez J.M."/>
            <person name="Amin S.A."/>
        </authorList>
    </citation>
    <scope>NUCLEOTIDE SEQUENCE [LARGE SCALE GENOMIC DNA]</scope>
    <source>
        <strain evidence="3 4">CE15</strain>
    </source>
</reference>
<proteinExistence type="inferred from homology"/>
<sequence length="244" mass="27657">MQLEDVVSNGERVFIDVLFRDVFVEDIQHIGEQFIRIVFSGESLSNFVSPNFDDHVKLVFDEINGETIMRNYTPRYFSHINNRLTIDFEKHSGGVASNWACNTKLGDSLIVAGPRSSITTDNSYAHQILIGDNTALPAIARRIEESASIVKTHVYLLNGSTEYLNNHLTAKVDVFNFDSVHKLVIALQAQQTMMRDGLVWVAGEGSMIKIVRKCIKQIAQFNKYDQRFSVYWQKGEVAAHQELS</sequence>
<dbReference type="PROSITE" id="PS51384">
    <property type="entry name" value="FAD_FR"/>
    <property type="match status" value="1"/>
</dbReference>